<evidence type="ECO:0000256" key="5">
    <source>
        <dbReference type="ARBA" id="ARBA00022821"/>
    </source>
</evidence>
<dbReference type="CDD" id="cd14798">
    <property type="entry name" value="RX-CC_like"/>
    <property type="match status" value="1"/>
</dbReference>
<dbReference type="InterPro" id="IPR036388">
    <property type="entry name" value="WH-like_DNA-bd_sf"/>
</dbReference>
<feature type="domain" description="Disease resistance R13L4/SHOC-2-like LRR" evidence="11">
    <location>
        <begin position="601"/>
        <end position="960"/>
    </location>
</feature>
<dbReference type="InterPro" id="IPR032675">
    <property type="entry name" value="LRR_dom_sf"/>
</dbReference>
<dbReference type="PRINTS" id="PR00364">
    <property type="entry name" value="DISEASERSIST"/>
</dbReference>
<dbReference type="PANTHER" id="PTHR23155:SF906">
    <property type="entry name" value="OS08G0205100 PROTEIN"/>
    <property type="match status" value="1"/>
</dbReference>
<dbReference type="Pfam" id="PF00931">
    <property type="entry name" value="NB-ARC"/>
    <property type="match status" value="1"/>
</dbReference>
<dbReference type="Gene3D" id="1.10.8.430">
    <property type="entry name" value="Helical domain of apoptotic protease-activating factors"/>
    <property type="match status" value="1"/>
</dbReference>
<dbReference type="Pfam" id="PF23598">
    <property type="entry name" value="LRR_14"/>
    <property type="match status" value="1"/>
</dbReference>
<comment type="similarity">
    <text evidence="1">Belongs to the disease resistance NB-LRR family.</text>
</comment>
<feature type="domain" description="Disease resistance protein winged helix" evidence="10">
    <location>
        <begin position="471"/>
        <end position="542"/>
    </location>
</feature>
<dbReference type="EMBL" id="CAJGYO010000014">
    <property type="protein sequence ID" value="CAD6266696.1"/>
    <property type="molecule type" value="Genomic_DNA"/>
</dbReference>
<dbReference type="InterPro" id="IPR027417">
    <property type="entry name" value="P-loop_NTPase"/>
</dbReference>
<evidence type="ECO:0000259" key="10">
    <source>
        <dbReference type="Pfam" id="PF23559"/>
    </source>
</evidence>
<dbReference type="Pfam" id="PF18052">
    <property type="entry name" value="Rx_N"/>
    <property type="match status" value="1"/>
</dbReference>
<name>A0A811R9J5_9POAL</name>
<dbReference type="Proteomes" id="UP000604825">
    <property type="component" value="Unassembled WGS sequence"/>
</dbReference>
<dbReference type="Gene3D" id="3.80.10.10">
    <property type="entry name" value="Ribonuclease Inhibitor"/>
    <property type="match status" value="1"/>
</dbReference>
<keyword evidence="13" id="KW-1185">Reference proteome</keyword>
<dbReference type="PANTHER" id="PTHR23155">
    <property type="entry name" value="DISEASE RESISTANCE PROTEIN RP"/>
    <property type="match status" value="1"/>
</dbReference>
<sequence length="991" mass="111780">MPSLQYLPLFISHKVFLWIGNKTTQALPKEGKARSLMEAAVVTASHGAMGSLIAKLGDLLAAEYKLLKGAKGQILFLKAELESMHVFLKKISDTEQPDEQDKCWAKEVRELSYDIEDSVSEFMLRVEHKSSCKPRGFMGFINRSTKLLTTMNIRHDIAKEFEGLKVRVVEVRERRMRYQQTNDVAPRTTNTTIDLRLLAMYAEASGLVGMDGPTDELIQLMGGGDELKVLSIVGFGGLGKTTLANEIYCKLQGEFQCRAFVSVSQKPNIRKLLRTMLSQVGFVAPMDTNMEIWEETEFISALRKFLLKQRYLIVIDDIWEAPAWDIIRCALPENINGSRVLITTRIETVARACCAKNIECVYKMKALSDQDSRSLFFKRIFGAEEACPPYLMEVSAQILKKCGGLPLAIITTSSLIASQPSKLKEHWEHVRDSLGSSFEVSPSLDGMRQILNLSYINLPHYLKTCMLYLSIYPEDYTINKNDLVRQWVSEGFICEGRGTDPEDIAKSYFNELINRSLIQPVHTNYNGEVMSCRVHDMMLDLILYKSREDNFITVMDDIQDLTRQPAKIRRLSLSLDGAIDETVGRSFQLSQTRMLARFGTSLYLPPILQFKHLRVLTIEISSGPYSSESLDLNGICHLFQLGFLKIKASGRHVVLPSKIGRLQQLKTFEIDVGQSELQLPSDIVHLSRLWHLIVPVKVIFPSGISNMKSLRTLHFFHLRNSLDNIKGLRELTNLTNVQIGYFDYKSTNIDEFAAKCRELVHALGNICSLKCLLIHSYYLSVTLRACLDSWCSVPTSFIHLQSFHAKYYPWFSRIPGWIGQHHSLYDLQLSVQDVYGDDVGILSQLPSLVRLHLHIHGVPKDKIIIRGRGFPVLKHFTVGCFRISYLAFEAGAMPKLERLELCFNAQGWDRYGGVPAGIEYLSGLKEVIGDIGGRCVKGSNRRAAESALRDVAGLHPGHPVSNIKVSDGGRYLFDGNDDEPREQEDGNSSSA</sequence>
<dbReference type="AlphaFoldDB" id="A0A811R9J5"/>
<feature type="region of interest" description="Disordered" evidence="7">
    <location>
        <begin position="968"/>
        <end position="991"/>
    </location>
</feature>
<dbReference type="InterPro" id="IPR058922">
    <property type="entry name" value="WHD_DRP"/>
</dbReference>
<feature type="domain" description="NB-ARC" evidence="8">
    <location>
        <begin position="215"/>
        <end position="382"/>
    </location>
</feature>
<dbReference type="InterPro" id="IPR055414">
    <property type="entry name" value="LRR_R13L4/SHOC2-like"/>
</dbReference>
<evidence type="ECO:0000259" key="8">
    <source>
        <dbReference type="Pfam" id="PF00931"/>
    </source>
</evidence>
<dbReference type="GO" id="GO:0043531">
    <property type="term" value="F:ADP binding"/>
    <property type="evidence" value="ECO:0007669"/>
    <property type="project" value="InterPro"/>
</dbReference>
<dbReference type="FunFam" id="1.10.10.10:FF:000322">
    <property type="entry name" value="Probable disease resistance protein At1g63360"/>
    <property type="match status" value="1"/>
</dbReference>
<dbReference type="InterPro" id="IPR041118">
    <property type="entry name" value="Rx_N"/>
</dbReference>
<dbReference type="Gene3D" id="3.40.50.300">
    <property type="entry name" value="P-loop containing nucleotide triphosphate hydrolases"/>
    <property type="match status" value="1"/>
</dbReference>
<dbReference type="InterPro" id="IPR038005">
    <property type="entry name" value="RX-like_CC"/>
</dbReference>
<dbReference type="SUPFAM" id="SSF52540">
    <property type="entry name" value="P-loop containing nucleoside triphosphate hydrolases"/>
    <property type="match status" value="1"/>
</dbReference>
<dbReference type="FunFam" id="3.40.50.300:FF:001091">
    <property type="entry name" value="Probable disease resistance protein At1g61300"/>
    <property type="match status" value="1"/>
</dbReference>
<keyword evidence="5" id="KW-0611">Plant defense</keyword>
<evidence type="ECO:0000259" key="9">
    <source>
        <dbReference type="Pfam" id="PF18052"/>
    </source>
</evidence>
<organism evidence="12 13">
    <name type="scientific">Miscanthus lutarioriparius</name>
    <dbReference type="NCBI Taxonomy" id="422564"/>
    <lineage>
        <taxon>Eukaryota</taxon>
        <taxon>Viridiplantae</taxon>
        <taxon>Streptophyta</taxon>
        <taxon>Embryophyta</taxon>
        <taxon>Tracheophyta</taxon>
        <taxon>Spermatophyta</taxon>
        <taxon>Magnoliopsida</taxon>
        <taxon>Liliopsida</taxon>
        <taxon>Poales</taxon>
        <taxon>Poaceae</taxon>
        <taxon>PACMAD clade</taxon>
        <taxon>Panicoideae</taxon>
        <taxon>Andropogonodae</taxon>
        <taxon>Andropogoneae</taxon>
        <taxon>Saccharinae</taxon>
        <taxon>Miscanthus</taxon>
    </lineage>
</organism>
<keyword evidence="2" id="KW-0433">Leucine-rich repeat</keyword>
<evidence type="ECO:0000256" key="4">
    <source>
        <dbReference type="ARBA" id="ARBA00022741"/>
    </source>
</evidence>
<evidence type="ECO:0000256" key="6">
    <source>
        <dbReference type="ARBA" id="ARBA00023054"/>
    </source>
</evidence>
<dbReference type="Pfam" id="PF23559">
    <property type="entry name" value="WHD_DRP"/>
    <property type="match status" value="1"/>
</dbReference>
<dbReference type="SUPFAM" id="SSF52058">
    <property type="entry name" value="L domain-like"/>
    <property type="match status" value="1"/>
</dbReference>
<dbReference type="Gene3D" id="1.10.10.10">
    <property type="entry name" value="Winged helix-like DNA-binding domain superfamily/Winged helix DNA-binding domain"/>
    <property type="match status" value="1"/>
</dbReference>
<dbReference type="InterPro" id="IPR002182">
    <property type="entry name" value="NB-ARC"/>
</dbReference>
<evidence type="ECO:0000256" key="1">
    <source>
        <dbReference type="ARBA" id="ARBA00008894"/>
    </source>
</evidence>
<protein>
    <submittedName>
        <fullName evidence="12">Uncharacterized protein</fullName>
    </submittedName>
</protein>
<dbReference type="GO" id="GO:0042742">
    <property type="term" value="P:defense response to bacterium"/>
    <property type="evidence" value="ECO:0007669"/>
    <property type="project" value="UniProtKB-ARBA"/>
</dbReference>
<evidence type="ECO:0000256" key="2">
    <source>
        <dbReference type="ARBA" id="ARBA00022614"/>
    </source>
</evidence>
<keyword evidence="6" id="KW-0175">Coiled coil</keyword>
<reference evidence="12" key="1">
    <citation type="submission" date="2020-10" db="EMBL/GenBank/DDBJ databases">
        <authorList>
            <person name="Han B."/>
            <person name="Lu T."/>
            <person name="Zhao Q."/>
            <person name="Huang X."/>
            <person name="Zhao Y."/>
        </authorList>
    </citation>
    <scope>NUCLEOTIDE SEQUENCE</scope>
</reference>
<dbReference type="GO" id="GO:0009626">
    <property type="term" value="P:plant-type hypersensitive response"/>
    <property type="evidence" value="ECO:0007669"/>
    <property type="project" value="UniProtKB-ARBA"/>
</dbReference>
<feature type="domain" description="Disease resistance N-terminal" evidence="9">
    <location>
        <begin position="48"/>
        <end position="133"/>
    </location>
</feature>
<keyword evidence="4" id="KW-0547">Nucleotide-binding</keyword>
<evidence type="ECO:0000313" key="12">
    <source>
        <dbReference type="EMBL" id="CAD6266696.1"/>
    </source>
</evidence>
<evidence type="ECO:0000256" key="3">
    <source>
        <dbReference type="ARBA" id="ARBA00022737"/>
    </source>
</evidence>
<dbReference type="InterPro" id="IPR042197">
    <property type="entry name" value="Apaf_helical"/>
</dbReference>
<evidence type="ECO:0000259" key="11">
    <source>
        <dbReference type="Pfam" id="PF23598"/>
    </source>
</evidence>
<comment type="caution">
    <text evidence="12">The sequence shown here is derived from an EMBL/GenBank/DDBJ whole genome shotgun (WGS) entry which is preliminary data.</text>
</comment>
<keyword evidence="3" id="KW-0677">Repeat</keyword>
<evidence type="ECO:0000313" key="13">
    <source>
        <dbReference type="Proteomes" id="UP000604825"/>
    </source>
</evidence>
<dbReference type="OrthoDB" id="675905at2759"/>
<dbReference type="InterPro" id="IPR044974">
    <property type="entry name" value="Disease_R_plants"/>
</dbReference>
<dbReference type="Gene3D" id="1.20.5.4130">
    <property type="match status" value="1"/>
</dbReference>
<evidence type="ECO:0000256" key="7">
    <source>
        <dbReference type="SAM" id="MobiDB-lite"/>
    </source>
</evidence>
<dbReference type="GO" id="GO:0002758">
    <property type="term" value="P:innate immune response-activating signaling pathway"/>
    <property type="evidence" value="ECO:0007669"/>
    <property type="project" value="UniProtKB-ARBA"/>
</dbReference>
<proteinExistence type="inferred from homology"/>
<gene>
    <name evidence="12" type="ORF">NCGR_LOCUS50001</name>
</gene>
<accession>A0A811R9J5</accession>